<feature type="region of interest" description="Disordered" evidence="1">
    <location>
        <begin position="1009"/>
        <end position="1092"/>
    </location>
</feature>
<dbReference type="PANTHER" id="PTHR21512:SF5">
    <property type="entry name" value="TRAFFICKING PROTEIN PARTICLE COMPLEX SUBUNIT 9"/>
    <property type="match status" value="1"/>
</dbReference>
<feature type="domain" description="Trs120/TRAPPC9 N-terminal" evidence="2">
    <location>
        <begin position="16"/>
        <end position="193"/>
    </location>
</feature>
<dbReference type="GO" id="GO:0005802">
    <property type="term" value="C:trans-Golgi network"/>
    <property type="evidence" value="ECO:0007669"/>
    <property type="project" value="TreeGrafter"/>
</dbReference>
<feature type="region of interest" description="Disordered" evidence="1">
    <location>
        <begin position="307"/>
        <end position="326"/>
    </location>
</feature>
<dbReference type="Proteomes" id="UP001485043">
    <property type="component" value="Unassembled WGS sequence"/>
</dbReference>
<feature type="compositionally biased region" description="Polar residues" evidence="1">
    <location>
        <begin position="1032"/>
        <end position="1041"/>
    </location>
</feature>
<evidence type="ECO:0000313" key="4">
    <source>
        <dbReference type="Proteomes" id="UP001485043"/>
    </source>
</evidence>
<protein>
    <recommendedName>
        <fullName evidence="2">Trs120/TRAPPC9 N-terminal domain-containing protein</fullName>
    </recommendedName>
</protein>
<sequence length="1375" mass="148235">MTSPQRIIEPGLTAFSAAEIHVAVVPIGLVPEDLLHQYLGLITKHRQVDLGNVRSFYKESQKSPFKFFPWKTGSMHFRFLTEEAASRPQPLAGLHVHRKTLAIIGILHCPAATEFKRAYVRFEQVCRAYPDAQAIRCFAFEPSDMLIAANKPDMPNLVLFPPVRAGGLEQLEGHAEVVMHDFAASLLGELEKWMLTASPAMVSLNTFADSSDKFLVPSTIAEEVSKRLYNDEEMIRKRRYGRCQKAMGDTALLAGSPADASDHYNTAVELCRLTNDLVWTSAALEGLAHAKVLESCITSGALRDRTSFDVATTPPPSPNPSPRNPRIALLQAENAPSSEASRTSSGFTGRPFWYALRQSNVERDVRSLFAEARQAVRRKGAIPLLVEQDLKFARFLAGLHGNKARKEVGELMNAVVETGAALPLIEDKLVTLMEAAQVMGLVGSARKRVLLLWQAIEFSRVSERPNISTLQIARKALEPPDDPLEGNEDEAELFRRKTPVAPGVPRHWAAVRCGCIEAVLNTAILAAQHSDVWDASALLLREHCSELLPQRQESLVNTLAAAAHQMGIDDRQRTGPGPPPLLIFRRCLPLPEPLRPQQLQILPTSTARGPQEGPFIYSAFGDRQQQQEAAAEGVRQQEARWVAGEMGSVEIEISNPTTMQMKVDRLALEAEHVGDPSIAPKDQALGALQGTPSWRSHPVALWLPPETPPTKVILKGAALRKGLYVMTGCSITSLGATWRQKWSLPATTLGQKLQASGAVPMPSVQVTESGGLAEARVTVVQSLPLLEPRLHAPPPTLIPPAQSDSSSSAIVTPEGTPKSSATAAAPAAKGDGAKPLPMAALKGQMLQWAMLLSNAGSIPVTSADVSLSVAASAPAAAAAAALQLRRPMAQGVQVSVGNRLLAQALPLLPAHSGAPSRKTQVPLLLYSPQVVSQEEEVAWLELRLEYSGPRVSAASGIDAYPSSPTSPASPGTPSSGGLLGRRSTVPIQLRLLPSLQVKKVTLAEHHEALQPGPNQQQSQPPERLSHPDSRQTDPGSQQSNPEEGRHHQTWGTSDPLWNGRLPQQQTQDTRQTRDEYSEDHTGSQSSRTTPAMRHRCVVELQVWNETSAALDVWMGPQVSPAAATPVWQDALAYGARLPMTRGHPSTPQHACRRTIPAQQQAIVAAFAEPLSRQQAGGSLAENETEAGTLLLDPAAVQAALTPRALSILLPPTISISFQAVIPNAGESAPLASYELLQGTGEDRPEAAGRSRSQSTAMWGIRCPVGEAVEVQTLVRNESGTSLEVCLSLACHSVDAAPDWERGGDSSSVLWCGSLTGITMPLGSFSNLHNRATICFASPGLYQLYAYEVKMSHGGTHLLPSGCHVQQGSIYFLAEH</sequence>
<comment type="caution">
    <text evidence="3">The sequence shown here is derived from an EMBL/GenBank/DDBJ whole genome shotgun (WGS) entry which is preliminary data.</text>
</comment>
<feature type="compositionally biased region" description="Pro residues" evidence="1">
    <location>
        <begin position="313"/>
        <end position="323"/>
    </location>
</feature>
<keyword evidence="4" id="KW-1185">Reference proteome</keyword>
<feature type="compositionally biased region" description="Low complexity" evidence="1">
    <location>
        <begin position="815"/>
        <end position="833"/>
    </location>
</feature>
<feature type="region of interest" description="Disordered" evidence="1">
    <location>
        <begin position="791"/>
        <end position="833"/>
    </location>
</feature>
<dbReference type="EMBL" id="JALJOV010000450">
    <property type="protein sequence ID" value="KAK9863608.1"/>
    <property type="molecule type" value="Genomic_DNA"/>
</dbReference>
<evidence type="ECO:0000256" key="1">
    <source>
        <dbReference type="SAM" id="MobiDB-lite"/>
    </source>
</evidence>
<reference evidence="3 4" key="1">
    <citation type="journal article" date="2024" name="Nat. Commun.">
        <title>Phylogenomics reveals the evolutionary origins of lichenization in chlorophyte algae.</title>
        <authorList>
            <person name="Puginier C."/>
            <person name="Libourel C."/>
            <person name="Otte J."/>
            <person name="Skaloud P."/>
            <person name="Haon M."/>
            <person name="Grisel S."/>
            <person name="Petersen M."/>
            <person name="Berrin J.G."/>
            <person name="Delaux P.M."/>
            <person name="Dal Grande F."/>
            <person name="Keller J."/>
        </authorList>
    </citation>
    <scope>NUCLEOTIDE SEQUENCE [LARGE SCALE GENOMIC DNA]</scope>
    <source>
        <strain evidence="3 4">SAG 2523</strain>
    </source>
</reference>
<dbReference type="InterPro" id="IPR058563">
    <property type="entry name" value="Trs120_TRAPPC9_N"/>
</dbReference>
<feature type="compositionally biased region" description="Low complexity" evidence="1">
    <location>
        <begin position="961"/>
        <end position="981"/>
    </location>
</feature>
<feature type="domain" description="Trs120/TRAPPC9 N-terminal" evidence="2">
    <location>
        <begin position="227"/>
        <end position="294"/>
    </location>
</feature>
<proteinExistence type="predicted"/>
<evidence type="ECO:0000259" key="2">
    <source>
        <dbReference type="Pfam" id="PF08626"/>
    </source>
</evidence>
<feature type="compositionally biased region" description="Basic and acidic residues" evidence="1">
    <location>
        <begin position="1070"/>
        <end position="1081"/>
    </location>
</feature>
<dbReference type="InterPro" id="IPR013935">
    <property type="entry name" value="Trs120_TRAPPC9"/>
</dbReference>
<feature type="compositionally biased region" description="Low complexity" evidence="1">
    <location>
        <begin position="1010"/>
        <end position="1021"/>
    </location>
</feature>
<gene>
    <name evidence="3" type="ORF">WJX84_005362</name>
</gene>
<name>A0AAW1T4D4_9CHLO</name>
<dbReference type="PANTHER" id="PTHR21512">
    <property type="entry name" value="TRAFFICKING PROTEIN PARTICLE COMPLEX SUBUNIT 9"/>
    <property type="match status" value="1"/>
</dbReference>
<accession>A0AAW1T4D4</accession>
<dbReference type="Pfam" id="PF08626">
    <property type="entry name" value="TRAPPC9-Trs120"/>
    <property type="match status" value="2"/>
</dbReference>
<evidence type="ECO:0000313" key="3">
    <source>
        <dbReference type="EMBL" id="KAK9863608.1"/>
    </source>
</evidence>
<feature type="region of interest" description="Disordered" evidence="1">
    <location>
        <begin position="957"/>
        <end position="981"/>
    </location>
</feature>
<organism evidence="3 4">
    <name type="scientific">Apatococcus fuscideae</name>
    <dbReference type="NCBI Taxonomy" id="2026836"/>
    <lineage>
        <taxon>Eukaryota</taxon>
        <taxon>Viridiplantae</taxon>
        <taxon>Chlorophyta</taxon>
        <taxon>core chlorophytes</taxon>
        <taxon>Trebouxiophyceae</taxon>
        <taxon>Chlorellales</taxon>
        <taxon>Chlorellaceae</taxon>
        <taxon>Apatococcus</taxon>
    </lineage>
</organism>